<dbReference type="InterPro" id="IPR014057">
    <property type="entry name" value="HI1420"/>
</dbReference>
<dbReference type="SUPFAM" id="SSF47413">
    <property type="entry name" value="lambda repressor-like DNA-binding domains"/>
    <property type="match status" value="1"/>
</dbReference>
<dbReference type="RefSeq" id="WP_047977997.1">
    <property type="nucleotide sequence ID" value="NZ_JWIZ01000116.1"/>
</dbReference>
<reference evidence="2 3" key="1">
    <citation type="submission" date="2014-12" db="EMBL/GenBank/DDBJ databases">
        <title>Reclassification of Actinobacillus muris as Muribacter muris.</title>
        <authorList>
            <person name="Christensen H."/>
            <person name="Nicklas W."/>
            <person name="Bisgaard M."/>
        </authorList>
    </citation>
    <scope>NUCLEOTIDE SEQUENCE [LARGE SCALE GENOMIC DNA]</scope>
    <source>
        <strain evidence="2 3">Ackerman80-443D</strain>
    </source>
</reference>
<dbReference type="Proteomes" id="UP000036270">
    <property type="component" value="Unassembled WGS sequence"/>
</dbReference>
<dbReference type="SMART" id="SM00530">
    <property type="entry name" value="HTH_XRE"/>
    <property type="match status" value="1"/>
</dbReference>
<dbReference type="Gene3D" id="1.10.260.40">
    <property type="entry name" value="lambda repressor-like DNA-binding domains"/>
    <property type="match status" value="1"/>
</dbReference>
<dbReference type="PANTHER" id="PTHR40275">
    <property type="entry name" value="SSL7038 PROTEIN"/>
    <property type="match status" value="1"/>
</dbReference>
<sequence length="101" mass="10959">MAKVLDEFDEAKYLTDEATIKAYLELSLESGDKAEFIEALNTVARARGMTQLAKDTGLGRESLYRALSGSVEPKLSTLERITEALGFKLSLSLTSKDAANA</sequence>
<dbReference type="PATRIC" id="fig|67855.3.peg.159"/>
<dbReference type="NCBIfam" id="TIGR02684">
    <property type="entry name" value="dnstrm_HI1420"/>
    <property type="match status" value="1"/>
</dbReference>
<dbReference type="CDD" id="cd00093">
    <property type="entry name" value="HTH_XRE"/>
    <property type="match status" value="1"/>
</dbReference>
<gene>
    <name evidence="2" type="ORF">RO21_11900</name>
</gene>
<dbReference type="InterPro" id="IPR010982">
    <property type="entry name" value="Lambda_DNA-bd_dom_sf"/>
</dbReference>
<evidence type="ECO:0000313" key="3">
    <source>
        <dbReference type="Proteomes" id="UP000036270"/>
    </source>
</evidence>
<evidence type="ECO:0000259" key="1">
    <source>
        <dbReference type="PROSITE" id="PS50943"/>
    </source>
</evidence>
<dbReference type="AlphaFoldDB" id="A0A0J5S0N5"/>
<dbReference type="Pfam" id="PF21716">
    <property type="entry name" value="dnstrm_HI1420"/>
    <property type="match status" value="1"/>
</dbReference>
<dbReference type="GO" id="GO:0003677">
    <property type="term" value="F:DNA binding"/>
    <property type="evidence" value="ECO:0007669"/>
    <property type="project" value="InterPro"/>
</dbReference>
<feature type="domain" description="HTH cro/C1-type" evidence="1">
    <location>
        <begin position="49"/>
        <end position="92"/>
    </location>
</feature>
<dbReference type="EMBL" id="JWIZ01000116">
    <property type="protein sequence ID" value="KMK50422.1"/>
    <property type="molecule type" value="Genomic_DNA"/>
</dbReference>
<keyword evidence="3" id="KW-1185">Reference proteome</keyword>
<dbReference type="PANTHER" id="PTHR40275:SF1">
    <property type="entry name" value="SSL7038 PROTEIN"/>
    <property type="match status" value="1"/>
</dbReference>
<protein>
    <recommendedName>
        <fullName evidence="1">HTH cro/C1-type domain-containing protein</fullName>
    </recommendedName>
</protein>
<accession>A0A0J5S0N5</accession>
<dbReference type="InterPro" id="IPR001387">
    <property type="entry name" value="Cro/C1-type_HTH"/>
</dbReference>
<evidence type="ECO:0000313" key="2">
    <source>
        <dbReference type="EMBL" id="KMK50422.1"/>
    </source>
</evidence>
<dbReference type="STRING" id="67855.RO21_11900"/>
<comment type="caution">
    <text evidence="2">The sequence shown here is derived from an EMBL/GenBank/DDBJ whole genome shotgun (WGS) entry which is preliminary data.</text>
</comment>
<proteinExistence type="predicted"/>
<organism evidence="2 3">
    <name type="scientific">Muribacter muris</name>
    <dbReference type="NCBI Taxonomy" id="67855"/>
    <lineage>
        <taxon>Bacteria</taxon>
        <taxon>Pseudomonadati</taxon>
        <taxon>Pseudomonadota</taxon>
        <taxon>Gammaproteobacteria</taxon>
        <taxon>Pasteurellales</taxon>
        <taxon>Pasteurellaceae</taxon>
        <taxon>Muribacter</taxon>
    </lineage>
</organism>
<dbReference type="PROSITE" id="PS50943">
    <property type="entry name" value="HTH_CROC1"/>
    <property type="match status" value="1"/>
</dbReference>
<name>A0A0J5S0N5_9PAST</name>